<dbReference type="InParanoid" id="E3JCT4"/>
<keyword evidence="7" id="KW-1185">Reference proteome</keyword>
<dbReference type="GO" id="GO:0006355">
    <property type="term" value="P:regulation of DNA-templated transcription"/>
    <property type="evidence" value="ECO:0007669"/>
    <property type="project" value="InterPro"/>
</dbReference>
<evidence type="ECO:0000256" key="4">
    <source>
        <dbReference type="SAM" id="MobiDB-lite"/>
    </source>
</evidence>
<dbReference type="Gene3D" id="1.10.10.10">
    <property type="entry name" value="Winged helix-like DNA-binding domain superfamily/Winged helix DNA-binding domain"/>
    <property type="match status" value="2"/>
</dbReference>
<feature type="domain" description="HTH luxR-type" evidence="5">
    <location>
        <begin position="237"/>
        <end position="302"/>
    </location>
</feature>
<accession>E3JCT4</accession>
<name>E3JCT4_PSEI1</name>
<dbReference type="Pfam" id="PF00196">
    <property type="entry name" value="GerE"/>
    <property type="match status" value="2"/>
</dbReference>
<reference evidence="6 7" key="1">
    <citation type="submission" date="2010-10" db="EMBL/GenBank/DDBJ databases">
        <title>Complete sequence of Frankia sp. EuI1c.</title>
        <authorList>
            <consortium name="US DOE Joint Genome Institute"/>
            <person name="Lucas S."/>
            <person name="Copeland A."/>
            <person name="Lapidus A."/>
            <person name="Cheng J.-F."/>
            <person name="Bruce D."/>
            <person name="Goodwin L."/>
            <person name="Pitluck S."/>
            <person name="Chertkov O."/>
            <person name="Detter J.C."/>
            <person name="Han C."/>
            <person name="Tapia R."/>
            <person name="Land M."/>
            <person name="Hauser L."/>
            <person name="Jeffries C."/>
            <person name="Kyrpides N."/>
            <person name="Ivanova N."/>
            <person name="Mikhailova N."/>
            <person name="Beauchemin N."/>
            <person name="Sen A."/>
            <person name="Sur S.A."/>
            <person name="Gtari M."/>
            <person name="Wall L."/>
            <person name="Tisa L."/>
            <person name="Woyke T."/>
        </authorList>
    </citation>
    <scope>NUCLEOTIDE SEQUENCE [LARGE SCALE GENOMIC DNA]</scope>
    <source>
        <strain evidence="7">DSM 45817 / CECT 9037 / EuI1c</strain>
    </source>
</reference>
<dbReference type="InterPro" id="IPR016032">
    <property type="entry name" value="Sig_transdc_resp-reg_C-effctor"/>
</dbReference>
<feature type="region of interest" description="Disordered" evidence="4">
    <location>
        <begin position="303"/>
        <end position="343"/>
    </location>
</feature>
<dbReference type="STRING" id="298654.FraEuI1c_1872"/>
<evidence type="ECO:0000313" key="6">
    <source>
        <dbReference type="EMBL" id="ADP79924.1"/>
    </source>
</evidence>
<dbReference type="AlphaFoldDB" id="E3JCT4"/>
<dbReference type="PANTHER" id="PTHR44688">
    <property type="entry name" value="DNA-BINDING TRANSCRIPTIONAL ACTIVATOR DEVR_DOSR"/>
    <property type="match status" value="1"/>
</dbReference>
<dbReference type="SUPFAM" id="SSF46894">
    <property type="entry name" value="C-terminal effector domain of the bipartite response regulators"/>
    <property type="match status" value="2"/>
</dbReference>
<dbReference type="PROSITE" id="PS00622">
    <property type="entry name" value="HTH_LUXR_1"/>
    <property type="match status" value="1"/>
</dbReference>
<evidence type="ECO:0000256" key="3">
    <source>
        <dbReference type="ARBA" id="ARBA00023163"/>
    </source>
</evidence>
<sequence>MSSLSVRDYDHVLDVVTSVLGSFETATPWRVVGRELLHSLFRAEVFLFADVDYDILDGRWVETMSAVSSTGVEPGASLPDELLSDHPFSWHYGHGAGSTAVLRVSDLASPLVFRGTAGYRMISELFGTGHALAVPLRDKPFRALGVLRGAADFGDRDVALGQRIQPLLTAFDGHARQLERWRAGLASEPAGSGRVGSGGAGSGGAGLGGAGLGGAGLGRASSGRAADHAGQPREAEQVAATLEITPREITVLVALADGLTAAGIARRLNISVRTVGNHLTSLYRKLDAPDRLTAVLRAHHLGLLPPRGLPRPSPSQVPRPRAPEADPRRTPLSPDRPAAAGTALTARERQVAGLAAAGLANRRIAGELALSVRTVENHLRLVYRKLGVGRERLGEALHGDHQTT</sequence>
<evidence type="ECO:0000256" key="1">
    <source>
        <dbReference type="ARBA" id="ARBA00023015"/>
    </source>
</evidence>
<dbReference type="HOGENOM" id="CLU_681066_0_0_11"/>
<organism evidence="6 7">
    <name type="scientific">Pseudofrankia inefficax (strain DSM 45817 / CECT 9037 / DDB 130130 / EuI1c)</name>
    <name type="common">Frankia inefficax</name>
    <dbReference type="NCBI Taxonomy" id="298654"/>
    <lineage>
        <taxon>Bacteria</taxon>
        <taxon>Bacillati</taxon>
        <taxon>Actinomycetota</taxon>
        <taxon>Actinomycetes</taxon>
        <taxon>Frankiales</taxon>
        <taxon>Frankiaceae</taxon>
        <taxon>Pseudofrankia</taxon>
    </lineage>
</organism>
<dbReference type="eggNOG" id="COG2197">
    <property type="taxonomic scope" value="Bacteria"/>
</dbReference>
<keyword evidence="2" id="KW-0238">DNA-binding</keyword>
<dbReference type="InterPro" id="IPR000792">
    <property type="entry name" value="Tscrpt_reg_LuxR_C"/>
</dbReference>
<dbReference type="PRINTS" id="PR00038">
    <property type="entry name" value="HTHLUXR"/>
</dbReference>
<dbReference type="InterPro" id="IPR036388">
    <property type="entry name" value="WH-like_DNA-bd_sf"/>
</dbReference>
<feature type="compositionally biased region" description="Pro residues" evidence="4">
    <location>
        <begin position="307"/>
        <end position="317"/>
    </location>
</feature>
<evidence type="ECO:0000259" key="5">
    <source>
        <dbReference type="PROSITE" id="PS50043"/>
    </source>
</evidence>
<evidence type="ECO:0000256" key="2">
    <source>
        <dbReference type="ARBA" id="ARBA00023125"/>
    </source>
</evidence>
<protein>
    <submittedName>
        <fullName evidence="6">Transcriptional regulator, LuxR family</fullName>
    </submittedName>
</protein>
<dbReference type="SMART" id="SM00421">
    <property type="entry name" value="HTH_LUXR"/>
    <property type="match status" value="2"/>
</dbReference>
<dbReference type="RefSeq" id="WP_013423043.1">
    <property type="nucleotide sequence ID" value="NC_014666.1"/>
</dbReference>
<gene>
    <name evidence="6" type="ordered locus">FraEuI1c_1872</name>
</gene>
<dbReference type="Proteomes" id="UP000002484">
    <property type="component" value="Chromosome"/>
</dbReference>
<dbReference type="GO" id="GO:0003677">
    <property type="term" value="F:DNA binding"/>
    <property type="evidence" value="ECO:0007669"/>
    <property type="project" value="UniProtKB-KW"/>
</dbReference>
<proteinExistence type="predicted"/>
<dbReference type="CDD" id="cd06170">
    <property type="entry name" value="LuxR_C_like"/>
    <property type="match status" value="1"/>
</dbReference>
<keyword evidence="1" id="KW-0805">Transcription regulation</keyword>
<feature type="domain" description="HTH luxR-type" evidence="5">
    <location>
        <begin position="337"/>
        <end position="402"/>
    </location>
</feature>
<keyword evidence="3" id="KW-0804">Transcription</keyword>
<dbReference type="EMBL" id="CP002299">
    <property type="protein sequence ID" value="ADP79924.1"/>
    <property type="molecule type" value="Genomic_DNA"/>
</dbReference>
<dbReference type="KEGG" id="fri:FraEuI1c_1872"/>
<dbReference type="PANTHER" id="PTHR44688:SF16">
    <property type="entry name" value="DNA-BINDING TRANSCRIPTIONAL ACTIVATOR DEVR_DOSR"/>
    <property type="match status" value="1"/>
</dbReference>
<dbReference type="PROSITE" id="PS50043">
    <property type="entry name" value="HTH_LUXR_2"/>
    <property type="match status" value="2"/>
</dbReference>
<evidence type="ECO:0000313" key="7">
    <source>
        <dbReference type="Proteomes" id="UP000002484"/>
    </source>
</evidence>